<dbReference type="OrthoDB" id="37297at2759"/>
<dbReference type="SUPFAM" id="SSF52833">
    <property type="entry name" value="Thioredoxin-like"/>
    <property type="match status" value="1"/>
</dbReference>
<evidence type="ECO:0000313" key="2">
    <source>
        <dbReference type="EMBL" id="RKP38525.1"/>
    </source>
</evidence>
<keyword evidence="3" id="KW-1185">Reference proteome</keyword>
<dbReference type="Gene3D" id="3.40.30.10">
    <property type="entry name" value="Glutaredoxin"/>
    <property type="match status" value="1"/>
</dbReference>
<dbReference type="PANTHER" id="PTHR33875">
    <property type="entry name" value="OS09G0542200 PROTEIN"/>
    <property type="match status" value="1"/>
</dbReference>
<feature type="domain" description="Thioredoxin-like fold" evidence="1">
    <location>
        <begin position="9"/>
        <end position="185"/>
    </location>
</feature>
<dbReference type="InterPro" id="IPR036249">
    <property type="entry name" value="Thioredoxin-like_sf"/>
</dbReference>
<dbReference type="EMBL" id="ML002358">
    <property type="protein sequence ID" value="RKP38525.1"/>
    <property type="molecule type" value="Genomic_DNA"/>
</dbReference>
<accession>A0A4P9ZXS9</accession>
<dbReference type="AlphaFoldDB" id="A0A4P9ZXS9"/>
<dbReference type="Proteomes" id="UP000268162">
    <property type="component" value="Unassembled WGS sequence"/>
</dbReference>
<protein>
    <submittedName>
        <fullName evidence="2">Thioredoxin-like protein</fullName>
    </submittedName>
</protein>
<name>A0A4P9ZXS9_9FUNG</name>
<organism evidence="2 3">
    <name type="scientific">Dimargaris cristalligena</name>
    <dbReference type="NCBI Taxonomy" id="215637"/>
    <lineage>
        <taxon>Eukaryota</taxon>
        <taxon>Fungi</taxon>
        <taxon>Fungi incertae sedis</taxon>
        <taxon>Zoopagomycota</taxon>
        <taxon>Kickxellomycotina</taxon>
        <taxon>Dimargaritomycetes</taxon>
        <taxon>Dimargaritales</taxon>
        <taxon>Dimargaritaceae</taxon>
        <taxon>Dimargaris</taxon>
    </lineage>
</organism>
<proteinExistence type="predicted"/>
<evidence type="ECO:0000313" key="3">
    <source>
        <dbReference type="Proteomes" id="UP000268162"/>
    </source>
</evidence>
<dbReference type="CDD" id="cd02972">
    <property type="entry name" value="DsbA_family"/>
    <property type="match status" value="1"/>
</dbReference>
<dbReference type="STRING" id="215637.A0A4P9ZXS9"/>
<dbReference type="PANTHER" id="PTHR33875:SF2">
    <property type="entry name" value="ACR183CP"/>
    <property type="match status" value="1"/>
</dbReference>
<dbReference type="Pfam" id="PF13462">
    <property type="entry name" value="Thioredoxin_4"/>
    <property type="match status" value="1"/>
</dbReference>
<gene>
    <name evidence="2" type="ORF">BJ085DRAFT_42129</name>
</gene>
<reference evidence="3" key="1">
    <citation type="journal article" date="2018" name="Nat. Microbiol.">
        <title>Leveraging single-cell genomics to expand the fungal tree of life.</title>
        <authorList>
            <person name="Ahrendt S.R."/>
            <person name="Quandt C.A."/>
            <person name="Ciobanu D."/>
            <person name="Clum A."/>
            <person name="Salamov A."/>
            <person name="Andreopoulos B."/>
            <person name="Cheng J.F."/>
            <person name="Woyke T."/>
            <person name="Pelin A."/>
            <person name="Henrissat B."/>
            <person name="Reynolds N.K."/>
            <person name="Benny G.L."/>
            <person name="Smith M.E."/>
            <person name="James T.Y."/>
            <person name="Grigoriev I.V."/>
        </authorList>
    </citation>
    <scope>NUCLEOTIDE SEQUENCE [LARGE SCALE GENOMIC DNA]</scope>
    <source>
        <strain evidence="3">RSA 468</strain>
    </source>
</reference>
<evidence type="ECO:0000259" key="1">
    <source>
        <dbReference type="Pfam" id="PF13462"/>
    </source>
</evidence>
<sequence>MSLLTLLNQGHRLGAENAPVVVEAYLDYVCPFSAKFFKTFTERVFPYVQNTYPDQVQFIFRHQVQPWHPQSSILHEAALAVEAVDPDQFFPFSAALFDRQANFFDAAVHHQSRHELNTALAQYAHEVTGLKSDQVVKQLNVATSTEEGGAPQNIGNKVTNDLKLHIKLGRQQGIHVSPTFLYNGLVDNNVSSSWTLEQWTTYFDPKLATLNTTTS</sequence>
<dbReference type="InterPro" id="IPR012336">
    <property type="entry name" value="Thioredoxin-like_fold"/>
</dbReference>